<accession>A0A9P5NK03</accession>
<evidence type="ECO:0000313" key="2">
    <source>
        <dbReference type="Proteomes" id="UP000724874"/>
    </source>
</evidence>
<organism evidence="1 2">
    <name type="scientific">Gymnopilus junonius</name>
    <name type="common">Spectacular rustgill mushroom</name>
    <name type="synonym">Gymnopilus spectabilis subsp. junonius</name>
    <dbReference type="NCBI Taxonomy" id="109634"/>
    <lineage>
        <taxon>Eukaryota</taxon>
        <taxon>Fungi</taxon>
        <taxon>Dikarya</taxon>
        <taxon>Basidiomycota</taxon>
        <taxon>Agaricomycotina</taxon>
        <taxon>Agaricomycetes</taxon>
        <taxon>Agaricomycetidae</taxon>
        <taxon>Agaricales</taxon>
        <taxon>Agaricineae</taxon>
        <taxon>Hymenogastraceae</taxon>
        <taxon>Gymnopilus</taxon>
    </lineage>
</organism>
<name>A0A9P5NK03_GYMJU</name>
<reference evidence="1" key="1">
    <citation type="submission" date="2020-11" db="EMBL/GenBank/DDBJ databases">
        <authorList>
            <consortium name="DOE Joint Genome Institute"/>
            <person name="Ahrendt S."/>
            <person name="Riley R."/>
            <person name="Andreopoulos W."/>
            <person name="LaButti K."/>
            <person name="Pangilinan J."/>
            <person name="Ruiz-duenas F.J."/>
            <person name="Barrasa J.M."/>
            <person name="Sanchez-Garcia M."/>
            <person name="Camarero S."/>
            <person name="Miyauchi S."/>
            <person name="Serrano A."/>
            <person name="Linde D."/>
            <person name="Babiker R."/>
            <person name="Drula E."/>
            <person name="Ayuso-Fernandez I."/>
            <person name="Pacheco R."/>
            <person name="Padilla G."/>
            <person name="Ferreira P."/>
            <person name="Barriuso J."/>
            <person name="Kellner H."/>
            <person name="Castanera R."/>
            <person name="Alfaro M."/>
            <person name="Ramirez L."/>
            <person name="Pisabarro A.G."/>
            <person name="Kuo A."/>
            <person name="Tritt A."/>
            <person name="Lipzen A."/>
            <person name="He G."/>
            <person name="Yan M."/>
            <person name="Ng V."/>
            <person name="Cullen D."/>
            <person name="Martin F."/>
            <person name="Rosso M.-N."/>
            <person name="Henrissat B."/>
            <person name="Hibbett D."/>
            <person name="Martinez A.T."/>
            <person name="Grigoriev I.V."/>
        </authorList>
    </citation>
    <scope>NUCLEOTIDE SEQUENCE</scope>
    <source>
        <strain evidence="1">AH 44721</strain>
    </source>
</reference>
<proteinExistence type="predicted"/>
<sequence length="215" mass="25070">MTETFACDEQLPYQEWYQEVLDALHEPYAGLSQDVEHLLDQFPGARALLKECKEKIKRAASPSSPEDALQYLLEAAIDRFGYSASDVYRTVFDYDGTTQLHQRALYFNCKEFKDALWGVACNNKTDITICDRILALSLVYSVPFTRVDWKVDFKSQWVASMTMKKLISTEKVDLAELIRFFRQMPQRARWRSGRLMFESHPSSSSYLKRFSWKSL</sequence>
<comment type="caution">
    <text evidence="1">The sequence shown here is derived from an EMBL/GenBank/DDBJ whole genome shotgun (WGS) entry which is preliminary data.</text>
</comment>
<keyword evidence="2" id="KW-1185">Reference proteome</keyword>
<gene>
    <name evidence="1" type="ORF">CPB84DRAFT_1293837</name>
</gene>
<dbReference type="EMBL" id="JADNYJ010000064">
    <property type="protein sequence ID" value="KAF8894344.1"/>
    <property type="molecule type" value="Genomic_DNA"/>
</dbReference>
<dbReference type="Proteomes" id="UP000724874">
    <property type="component" value="Unassembled WGS sequence"/>
</dbReference>
<dbReference type="AlphaFoldDB" id="A0A9P5NK03"/>
<protein>
    <submittedName>
        <fullName evidence="1">Uncharacterized protein</fullName>
    </submittedName>
</protein>
<dbReference type="OrthoDB" id="10572536at2759"/>
<evidence type="ECO:0000313" key="1">
    <source>
        <dbReference type="EMBL" id="KAF8894344.1"/>
    </source>
</evidence>